<keyword evidence="4 7" id="KW-0812">Transmembrane</keyword>
<evidence type="ECO:0000256" key="6">
    <source>
        <dbReference type="ARBA" id="ARBA00023136"/>
    </source>
</evidence>
<keyword evidence="5 7" id="KW-1133">Transmembrane helix</keyword>
<dbReference type="Proteomes" id="UP001212602">
    <property type="component" value="Unassembled WGS sequence"/>
</dbReference>
<comment type="caution">
    <text evidence="9">The sequence shown here is derived from an EMBL/GenBank/DDBJ whole genome shotgun (WGS) entry which is preliminary data.</text>
</comment>
<gene>
    <name evidence="9" type="ORF">PGB34_06905</name>
</gene>
<feature type="transmembrane region" description="Helical" evidence="7">
    <location>
        <begin position="12"/>
        <end position="28"/>
    </location>
</feature>
<evidence type="ECO:0000256" key="5">
    <source>
        <dbReference type="ARBA" id="ARBA00022989"/>
    </source>
</evidence>
<sequence length="160" mass="17715">MLDLELDAWELLVRAAVAYAVLLLMMRLTGKRTVGQFTPFDLLVVMLISEAAGPSMTGDDHSLPGGLLVCLVLIALNALVGMLTARSRTAERLLEGEAVLLGRDGAIFDTVRKKHRVSRNDIEQALREADCELQDMRYVFLEANGSVSVQRRREPPQHSK</sequence>
<evidence type="ECO:0000313" key="10">
    <source>
        <dbReference type="Proteomes" id="UP001212602"/>
    </source>
</evidence>
<reference evidence="9" key="1">
    <citation type="submission" date="2023-01" db="EMBL/GenBank/DDBJ databases">
        <title>Xenophilus mangrovi sp. nov., isolated from soil of Mangrove nature reserve.</title>
        <authorList>
            <person name="Xu S."/>
            <person name="Liu Z."/>
            <person name="Xu Y."/>
        </authorList>
    </citation>
    <scope>NUCLEOTIDE SEQUENCE</scope>
    <source>
        <strain evidence="9">YW8</strain>
    </source>
</reference>
<feature type="transmembrane region" description="Helical" evidence="7">
    <location>
        <begin position="63"/>
        <end position="85"/>
    </location>
</feature>
<dbReference type="GO" id="GO:0005886">
    <property type="term" value="C:plasma membrane"/>
    <property type="evidence" value="ECO:0007669"/>
    <property type="project" value="UniProtKB-SubCell"/>
</dbReference>
<proteinExistence type="inferred from homology"/>
<name>A0AAE3T098_9BURK</name>
<evidence type="ECO:0000256" key="3">
    <source>
        <dbReference type="ARBA" id="ARBA00022475"/>
    </source>
</evidence>
<dbReference type="PANTHER" id="PTHR34582:SF6">
    <property type="entry name" value="UPF0702 TRANSMEMBRANE PROTEIN YCAP"/>
    <property type="match status" value="1"/>
</dbReference>
<protein>
    <submittedName>
        <fullName evidence="9">DUF421 domain-containing protein</fullName>
    </submittedName>
</protein>
<dbReference type="RefSeq" id="WP_271427325.1">
    <property type="nucleotide sequence ID" value="NZ_JAQIPB010000002.1"/>
</dbReference>
<dbReference type="Gene3D" id="3.30.240.20">
    <property type="entry name" value="bsu07140 like domains"/>
    <property type="match status" value="1"/>
</dbReference>
<keyword evidence="3" id="KW-1003">Cell membrane</keyword>
<evidence type="ECO:0000256" key="2">
    <source>
        <dbReference type="ARBA" id="ARBA00006448"/>
    </source>
</evidence>
<accession>A0AAE3T098</accession>
<comment type="subcellular location">
    <subcellularLocation>
        <location evidence="1">Cell membrane</location>
        <topology evidence="1">Multi-pass membrane protein</topology>
    </subcellularLocation>
</comment>
<keyword evidence="6 7" id="KW-0472">Membrane</keyword>
<comment type="similarity">
    <text evidence="2">Belongs to the UPF0702 family.</text>
</comment>
<dbReference type="Pfam" id="PF04239">
    <property type="entry name" value="DUF421"/>
    <property type="match status" value="1"/>
</dbReference>
<organism evidence="9 10">
    <name type="scientific">Xenophilus arseniciresistens</name>
    <dbReference type="NCBI Taxonomy" id="1283306"/>
    <lineage>
        <taxon>Bacteria</taxon>
        <taxon>Pseudomonadati</taxon>
        <taxon>Pseudomonadota</taxon>
        <taxon>Betaproteobacteria</taxon>
        <taxon>Burkholderiales</taxon>
        <taxon>Comamonadaceae</taxon>
        <taxon>Xenophilus</taxon>
    </lineage>
</organism>
<dbReference type="EMBL" id="JAQIPB010000002">
    <property type="protein sequence ID" value="MDA7416092.1"/>
    <property type="molecule type" value="Genomic_DNA"/>
</dbReference>
<evidence type="ECO:0000256" key="7">
    <source>
        <dbReference type="SAM" id="Phobius"/>
    </source>
</evidence>
<evidence type="ECO:0000313" key="9">
    <source>
        <dbReference type="EMBL" id="MDA7416092.1"/>
    </source>
</evidence>
<feature type="domain" description="YetF C-terminal" evidence="8">
    <location>
        <begin position="86"/>
        <end position="154"/>
    </location>
</feature>
<keyword evidence="10" id="KW-1185">Reference proteome</keyword>
<dbReference type="PANTHER" id="PTHR34582">
    <property type="entry name" value="UPF0702 TRANSMEMBRANE PROTEIN YCAP"/>
    <property type="match status" value="1"/>
</dbReference>
<evidence type="ECO:0000259" key="8">
    <source>
        <dbReference type="Pfam" id="PF04239"/>
    </source>
</evidence>
<dbReference type="AlphaFoldDB" id="A0AAE3T098"/>
<evidence type="ECO:0000256" key="4">
    <source>
        <dbReference type="ARBA" id="ARBA00022692"/>
    </source>
</evidence>
<dbReference type="InterPro" id="IPR023090">
    <property type="entry name" value="UPF0702_alpha/beta_dom_sf"/>
</dbReference>
<dbReference type="InterPro" id="IPR007353">
    <property type="entry name" value="DUF421"/>
</dbReference>
<evidence type="ECO:0000256" key="1">
    <source>
        <dbReference type="ARBA" id="ARBA00004651"/>
    </source>
</evidence>